<protein>
    <submittedName>
        <fullName evidence="2">Uncharacterized protein</fullName>
    </submittedName>
</protein>
<evidence type="ECO:0000313" key="3">
    <source>
        <dbReference type="Proteomes" id="UP000649289"/>
    </source>
</evidence>
<reference evidence="2 3" key="1">
    <citation type="submission" date="2020-09" db="EMBL/GenBank/DDBJ databases">
        <title>novel species in genus Nocardioides.</title>
        <authorList>
            <person name="Zhang G."/>
        </authorList>
    </citation>
    <scope>NUCLEOTIDE SEQUENCE [LARGE SCALE GENOMIC DNA]</scope>
    <source>
        <strain evidence="2 3">19197</strain>
    </source>
</reference>
<accession>A0ABR8ME09</accession>
<evidence type="ECO:0000256" key="1">
    <source>
        <dbReference type="SAM" id="SignalP"/>
    </source>
</evidence>
<comment type="caution">
    <text evidence="2">The sequence shown here is derived from an EMBL/GenBank/DDBJ whole genome shotgun (WGS) entry which is preliminary data.</text>
</comment>
<evidence type="ECO:0000313" key="2">
    <source>
        <dbReference type="EMBL" id="MBD3914103.1"/>
    </source>
</evidence>
<sequence>MLRARLLACLLVAVAPLLSGCIGDEPTVALLVADGSDSAARAVDADAFTERVEATCDECRVVVFDAEGDAGTQKSQARQAEASSADAIVVDAVDPDDLQAVAGREIPLISLGTLVPGSERFVGLTGGDVPERAGSDLDAARDLVLGEEKTMSWVPTRAMSERAADVAVAFLADIEPPDGEDVDGVETWLYEEQDITLDNLTSVLVAQGILSLDDICGGETAKRCARLGLR</sequence>
<keyword evidence="1" id="KW-0732">Signal</keyword>
<dbReference type="EMBL" id="JACXYY010000002">
    <property type="protein sequence ID" value="MBD3914103.1"/>
    <property type="molecule type" value="Genomic_DNA"/>
</dbReference>
<proteinExistence type="predicted"/>
<gene>
    <name evidence="2" type="ORF">IEZ25_05705</name>
</gene>
<organism evidence="2 3">
    <name type="scientific">Nocardioides hwasunensis</name>
    <dbReference type="NCBI Taxonomy" id="397258"/>
    <lineage>
        <taxon>Bacteria</taxon>
        <taxon>Bacillati</taxon>
        <taxon>Actinomycetota</taxon>
        <taxon>Actinomycetes</taxon>
        <taxon>Propionibacteriales</taxon>
        <taxon>Nocardioidaceae</taxon>
        <taxon>Nocardioides</taxon>
    </lineage>
</organism>
<dbReference type="InterPro" id="IPR028082">
    <property type="entry name" value="Peripla_BP_I"/>
</dbReference>
<feature type="signal peptide" evidence="1">
    <location>
        <begin position="1"/>
        <end position="19"/>
    </location>
</feature>
<dbReference type="PROSITE" id="PS51257">
    <property type="entry name" value="PROKAR_LIPOPROTEIN"/>
    <property type="match status" value="1"/>
</dbReference>
<feature type="chain" id="PRO_5045991808" evidence="1">
    <location>
        <begin position="20"/>
        <end position="230"/>
    </location>
</feature>
<dbReference type="SUPFAM" id="SSF53822">
    <property type="entry name" value="Periplasmic binding protein-like I"/>
    <property type="match status" value="1"/>
</dbReference>
<dbReference type="Gene3D" id="3.40.50.2300">
    <property type="match status" value="1"/>
</dbReference>
<keyword evidence="3" id="KW-1185">Reference proteome</keyword>
<name>A0ABR8ME09_9ACTN</name>
<dbReference type="Proteomes" id="UP000649289">
    <property type="component" value="Unassembled WGS sequence"/>
</dbReference>
<dbReference type="RefSeq" id="WP_191198432.1">
    <property type="nucleotide sequence ID" value="NZ_BAAAPA010000003.1"/>
</dbReference>